<organism evidence="11 12">
    <name type="scientific">Mytilus galloprovincialis</name>
    <name type="common">Mediterranean mussel</name>
    <dbReference type="NCBI Taxonomy" id="29158"/>
    <lineage>
        <taxon>Eukaryota</taxon>
        <taxon>Metazoa</taxon>
        <taxon>Spiralia</taxon>
        <taxon>Lophotrochozoa</taxon>
        <taxon>Mollusca</taxon>
        <taxon>Bivalvia</taxon>
        <taxon>Autobranchia</taxon>
        <taxon>Pteriomorphia</taxon>
        <taxon>Mytilida</taxon>
        <taxon>Mytiloidea</taxon>
        <taxon>Mytilidae</taxon>
        <taxon>Mytilinae</taxon>
        <taxon>Mytilus</taxon>
    </lineage>
</organism>
<name>A0A8B6CE47_MYTGA</name>
<sequence>MAHRRKSSHPLCKQKRISSVVDRVLAAKLLQENEKKKEIFYSDSNDTDYKSCSGNESDTRRNTLKQNGSNPRSTTQEKDQNFEIPNDLLGEFQALKKATNLDTTSLMRKLIHDYAQSSSCEKNTSGSRLTSQLFDVSIQSSEKDKTGLINYYDEDRPVSPGEIIRSDVKKQRRYETTPTDIPVRKAVEVQRNPSPARIYSAEPYYWSDENYEPPYSGESTFSNGYTNSMKVPTVVREQESDSSCESPSFAENNRPNSRQSLYAQSIGSEGSGRNVISEPNVEYSYVNDQLKSKSQDPYVTATPMMDDGSVSSAFPLVASLCDENGVIISPKHDDDVLERENKIEDMKYSQEIISQTDAHMAMQALNPHGITAKLHKASGKNNSKKGQMKLIAENTSHHGVYTSVLKLPWSRRTRTPKNDPAQGAKNPDKAKKQLVSCDNFIPPDIEELHESGLSPIPIKMEPVDEEGSETLVNPQLQQPVMLMPVPGIPSSQNGIFVPANNMPLYSEAHNTQPMMMVYPNASFMNLERPTRKRGRPPKVPVLARMLSDTSKVPRFDYPVTNFFPQYTQCQQPAIVLNVNNMMNTGNVANATNNTSANVNTTTATNVVENTVEQRGQSNEQENTNKEEVNTTDMISSEAMTLNVPVQAQVYNLTNGNSKEMADIYNMAEQKVKETFAQNTVKENFASKTSMTTTTSIANVQSGAIYQEMILSSKTLVNVRPRKRQSTTELLKSKSTPANDFICTSFKLRNVNKQEKEKKKTPWIPGMKRRGRPPKKKLFSMMEGQVENILHPENFMPATIHHFPPGVVASTVQPPEVYSPGMTAGQHIITPQISTISVASVPQQRNEMDVNGSPTPTDGSSTNDENKQTDDENEGNGKDMFQQLFHCKICNEIVPVEKREEHRERHVQMKYCCNKCESVKMSYVQRDDVEKDESIDNLFKCNECKTDDTSDVSSVSLVCPLCNDRFLEFSSLSSHKQNVHQNSTGKDFSCTECDKIFVNYQKFKLHQQLCHATRYHSCPYQNCQKIYTSPSKLQNHIQKRHENKLHLRCIFEGCNEKFFNHASLKEHIQTKHYSVKRYTCSKPGCEEEFTSERDLKFHLLLHNDSDMCTYECEICDYRCHQQHVLEWHMKNLHPETVSKDDDGGSKNDNQDN</sequence>
<feature type="region of interest" description="Disordered" evidence="9">
    <location>
        <begin position="45"/>
        <end position="80"/>
    </location>
</feature>
<dbReference type="PANTHER" id="PTHR46179:SF13">
    <property type="entry name" value="C2H2-TYPE DOMAIN-CONTAINING PROTEIN"/>
    <property type="match status" value="1"/>
</dbReference>
<evidence type="ECO:0000256" key="8">
    <source>
        <dbReference type="PROSITE-ProRule" id="PRU00042"/>
    </source>
</evidence>
<evidence type="ECO:0000313" key="11">
    <source>
        <dbReference type="EMBL" id="VDI03610.1"/>
    </source>
</evidence>
<dbReference type="OrthoDB" id="8823111at2759"/>
<keyword evidence="6" id="KW-0804">Transcription</keyword>
<dbReference type="GO" id="GO:0006357">
    <property type="term" value="P:regulation of transcription by RNA polymerase II"/>
    <property type="evidence" value="ECO:0007669"/>
    <property type="project" value="TreeGrafter"/>
</dbReference>
<evidence type="ECO:0000256" key="7">
    <source>
        <dbReference type="ARBA" id="ARBA00023242"/>
    </source>
</evidence>
<dbReference type="SMART" id="SM00355">
    <property type="entry name" value="ZnF_C2H2"/>
    <property type="match status" value="7"/>
</dbReference>
<comment type="caution">
    <text evidence="11">The sequence shown here is derived from an EMBL/GenBank/DDBJ whole genome shotgun (WGS) entry which is preliminary data.</text>
</comment>
<dbReference type="InterPro" id="IPR013087">
    <property type="entry name" value="Znf_C2H2_type"/>
</dbReference>
<dbReference type="InterPro" id="IPR036236">
    <property type="entry name" value="Znf_C2H2_sf"/>
</dbReference>
<evidence type="ECO:0000256" key="6">
    <source>
        <dbReference type="ARBA" id="ARBA00023163"/>
    </source>
</evidence>
<dbReference type="SUPFAM" id="SSF57667">
    <property type="entry name" value="beta-beta-alpha zinc fingers"/>
    <property type="match status" value="1"/>
</dbReference>
<protein>
    <recommendedName>
        <fullName evidence="10">C2H2-type domain-containing protein</fullName>
    </recommendedName>
</protein>
<evidence type="ECO:0000256" key="4">
    <source>
        <dbReference type="ARBA" id="ARBA00022833"/>
    </source>
</evidence>
<keyword evidence="5" id="KW-0805">Transcription regulation</keyword>
<dbReference type="GO" id="GO:0005634">
    <property type="term" value="C:nucleus"/>
    <property type="evidence" value="ECO:0007669"/>
    <property type="project" value="UniProtKB-SubCell"/>
</dbReference>
<feature type="region of interest" description="Disordered" evidence="9">
    <location>
        <begin position="840"/>
        <end position="876"/>
    </location>
</feature>
<keyword evidence="2" id="KW-0479">Metal-binding</keyword>
<dbReference type="PROSITE" id="PS00028">
    <property type="entry name" value="ZINC_FINGER_C2H2_1"/>
    <property type="match status" value="6"/>
</dbReference>
<evidence type="ECO:0000256" key="5">
    <source>
        <dbReference type="ARBA" id="ARBA00023015"/>
    </source>
</evidence>
<feature type="region of interest" description="Disordered" evidence="9">
    <location>
        <begin position="407"/>
        <end position="433"/>
    </location>
</feature>
<keyword evidence="4" id="KW-0862">Zinc</keyword>
<dbReference type="InterPro" id="IPR017956">
    <property type="entry name" value="AT_hook_DNA-bd_motif"/>
</dbReference>
<dbReference type="PROSITE" id="PS50157">
    <property type="entry name" value="ZINC_FINGER_C2H2_2"/>
    <property type="match status" value="3"/>
</dbReference>
<evidence type="ECO:0000256" key="3">
    <source>
        <dbReference type="ARBA" id="ARBA00022771"/>
    </source>
</evidence>
<feature type="domain" description="C2H2-type" evidence="10">
    <location>
        <begin position="1077"/>
        <end position="1106"/>
    </location>
</feature>
<keyword evidence="3 8" id="KW-0863">Zinc-finger</keyword>
<dbReference type="EMBL" id="UYJE01001611">
    <property type="protein sequence ID" value="VDI03610.1"/>
    <property type="molecule type" value="Genomic_DNA"/>
</dbReference>
<dbReference type="GO" id="GO:0003677">
    <property type="term" value="F:DNA binding"/>
    <property type="evidence" value="ECO:0007669"/>
    <property type="project" value="InterPro"/>
</dbReference>
<keyword evidence="7" id="KW-0539">Nucleus</keyword>
<comment type="subcellular location">
    <subcellularLocation>
        <location evidence="1">Nucleus</location>
    </subcellularLocation>
</comment>
<dbReference type="SMART" id="SM00384">
    <property type="entry name" value="AT_hook"/>
    <property type="match status" value="2"/>
</dbReference>
<feature type="region of interest" description="Disordered" evidence="9">
    <location>
        <begin position="753"/>
        <end position="773"/>
    </location>
</feature>
<evidence type="ECO:0000256" key="2">
    <source>
        <dbReference type="ARBA" id="ARBA00022723"/>
    </source>
</evidence>
<keyword evidence="12" id="KW-1185">Reference proteome</keyword>
<proteinExistence type="predicted"/>
<evidence type="ECO:0000313" key="12">
    <source>
        <dbReference type="Proteomes" id="UP000596742"/>
    </source>
</evidence>
<feature type="compositionally biased region" description="Polar residues" evidence="9">
    <location>
        <begin position="851"/>
        <end position="862"/>
    </location>
</feature>
<evidence type="ECO:0000259" key="10">
    <source>
        <dbReference type="PROSITE" id="PS50157"/>
    </source>
</evidence>
<feature type="compositionally biased region" description="Polar residues" evidence="9">
    <location>
        <begin position="241"/>
        <end position="258"/>
    </location>
</feature>
<dbReference type="GO" id="GO:0008270">
    <property type="term" value="F:zinc ion binding"/>
    <property type="evidence" value="ECO:0007669"/>
    <property type="project" value="UniProtKB-KW"/>
</dbReference>
<dbReference type="InterPro" id="IPR051061">
    <property type="entry name" value="Zinc_finger_trans_reg"/>
</dbReference>
<feature type="domain" description="C2H2-type" evidence="10">
    <location>
        <begin position="987"/>
        <end position="1015"/>
    </location>
</feature>
<accession>A0A8B6CE47</accession>
<reference evidence="11" key="1">
    <citation type="submission" date="2018-11" db="EMBL/GenBank/DDBJ databases">
        <authorList>
            <person name="Alioto T."/>
            <person name="Alioto T."/>
        </authorList>
    </citation>
    <scope>NUCLEOTIDE SEQUENCE</scope>
</reference>
<evidence type="ECO:0000256" key="1">
    <source>
        <dbReference type="ARBA" id="ARBA00004123"/>
    </source>
</evidence>
<gene>
    <name evidence="11" type="ORF">MGAL_10B065944</name>
</gene>
<dbReference type="PANTHER" id="PTHR46179">
    <property type="entry name" value="ZINC FINGER PROTEIN"/>
    <property type="match status" value="1"/>
</dbReference>
<feature type="domain" description="C2H2-type" evidence="10">
    <location>
        <begin position="956"/>
        <end position="984"/>
    </location>
</feature>
<dbReference type="AlphaFoldDB" id="A0A8B6CE47"/>
<dbReference type="Gene3D" id="3.30.160.60">
    <property type="entry name" value="Classic Zinc Finger"/>
    <property type="match status" value="2"/>
</dbReference>
<dbReference type="Proteomes" id="UP000596742">
    <property type="component" value="Unassembled WGS sequence"/>
</dbReference>
<evidence type="ECO:0000256" key="9">
    <source>
        <dbReference type="SAM" id="MobiDB-lite"/>
    </source>
</evidence>
<feature type="compositionally biased region" description="Polar residues" evidence="9">
    <location>
        <begin position="64"/>
        <end position="74"/>
    </location>
</feature>
<feature type="region of interest" description="Disordered" evidence="9">
    <location>
        <begin position="234"/>
        <end position="258"/>
    </location>
</feature>